<keyword evidence="2" id="KW-1185">Reference proteome</keyword>
<organism evidence="1 2">
    <name type="scientific">Spiroplasma culicicola AES-1</name>
    <dbReference type="NCBI Taxonomy" id="1276246"/>
    <lineage>
        <taxon>Bacteria</taxon>
        <taxon>Bacillati</taxon>
        <taxon>Mycoplasmatota</taxon>
        <taxon>Mollicutes</taxon>
        <taxon>Entomoplasmatales</taxon>
        <taxon>Spiroplasmataceae</taxon>
        <taxon>Spiroplasma</taxon>
    </lineage>
</organism>
<dbReference type="EMBL" id="CP006681">
    <property type="protein sequence ID" value="AHI52606.1"/>
    <property type="molecule type" value="Genomic_DNA"/>
</dbReference>
<proteinExistence type="predicted"/>
<dbReference type="PATRIC" id="fig|1276246.3.peg.264"/>
<dbReference type="AlphaFoldDB" id="W6A6K8"/>
<dbReference type="OrthoDB" id="389793at2"/>
<dbReference type="HOGENOM" id="CLU_2511030_0_0_14"/>
<dbReference type="RefSeq" id="WP_025362848.1">
    <property type="nucleotide sequence ID" value="NZ_CP006681.1"/>
</dbReference>
<accession>W6A6K8</accession>
<evidence type="ECO:0000313" key="1">
    <source>
        <dbReference type="EMBL" id="AHI52606.1"/>
    </source>
</evidence>
<reference evidence="1 2" key="1">
    <citation type="journal article" date="2014" name="Genome Biol. Evol.">
        <title>Molecular evolution of the substrate utilization strategies and putative virulence factors in mosquito-associated Spiroplasma species.</title>
        <authorList>
            <person name="Chang T.H."/>
            <person name="Lo W.S."/>
            <person name="Ku C."/>
            <person name="Chen L.L."/>
            <person name="Kuo C.H."/>
        </authorList>
    </citation>
    <scope>NUCLEOTIDE SEQUENCE [LARGE SCALE GENOMIC DNA]</scope>
    <source>
        <strain evidence="1">AES-1</strain>
    </source>
</reference>
<gene>
    <name evidence="1" type="ORF">SCULI_v1c02650</name>
</gene>
<sequence length="85" mass="9175">MPKDLNNLVEIREINGGDFSPIVSALDSGKTLLWAVKRGDLVNQALAEGRVELLNANCELKEEAANCGTCGCGEPADALVYLWRD</sequence>
<name>W6A6K8_9MOLU</name>
<evidence type="ECO:0000313" key="2">
    <source>
        <dbReference type="Proteomes" id="UP000019267"/>
    </source>
</evidence>
<dbReference type="KEGG" id="scq:SCULI_v1c02650"/>
<protein>
    <submittedName>
        <fullName evidence="1">Uncharacterized protein</fullName>
    </submittedName>
</protein>
<dbReference type="Proteomes" id="UP000019267">
    <property type="component" value="Chromosome"/>
</dbReference>